<dbReference type="Pfam" id="PF00486">
    <property type="entry name" value="Trans_reg_C"/>
    <property type="match status" value="1"/>
</dbReference>
<dbReference type="GO" id="GO:0005829">
    <property type="term" value="C:cytosol"/>
    <property type="evidence" value="ECO:0007669"/>
    <property type="project" value="TreeGrafter"/>
</dbReference>
<evidence type="ECO:0000313" key="10">
    <source>
        <dbReference type="EMBL" id="SHK48607.1"/>
    </source>
</evidence>
<dbReference type="InterPro" id="IPR039420">
    <property type="entry name" value="WalR-like"/>
</dbReference>
<dbReference type="PROSITE" id="PS50110">
    <property type="entry name" value="RESPONSE_REGULATORY"/>
    <property type="match status" value="1"/>
</dbReference>
<protein>
    <submittedName>
        <fullName evidence="10">DNA-binding response regulator, OmpR family, contains REC and winged-helix (WHTH) domain</fullName>
    </submittedName>
</protein>
<keyword evidence="2" id="KW-0902">Two-component regulatory system</keyword>
<evidence type="ECO:0000256" key="6">
    <source>
        <dbReference type="PROSITE-ProRule" id="PRU00169"/>
    </source>
</evidence>
<evidence type="ECO:0000256" key="7">
    <source>
        <dbReference type="PROSITE-ProRule" id="PRU01091"/>
    </source>
</evidence>
<keyword evidence="3" id="KW-0805">Transcription regulation</keyword>
<evidence type="ECO:0000313" key="11">
    <source>
        <dbReference type="Proteomes" id="UP000184263"/>
    </source>
</evidence>
<dbReference type="Gene3D" id="3.40.50.2300">
    <property type="match status" value="1"/>
</dbReference>
<keyword evidence="4 7" id="KW-0238">DNA-binding</keyword>
<evidence type="ECO:0000256" key="5">
    <source>
        <dbReference type="ARBA" id="ARBA00023163"/>
    </source>
</evidence>
<dbReference type="SMART" id="SM00448">
    <property type="entry name" value="REC"/>
    <property type="match status" value="1"/>
</dbReference>
<keyword evidence="1 6" id="KW-0597">Phosphoprotein</keyword>
<dbReference type="RefSeq" id="WP_073088506.1">
    <property type="nucleotide sequence ID" value="NZ_FRBC01000005.1"/>
</dbReference>
<evidence type="ECO:0000256" key="4">
    <source>
        <dbReference type="ARBA" id="ARBA00023125"/>
    </source>
</evidence>
<keyword evidence="5" id="KW-0804">Transcription</keyword>
<feature type="domain" description="OmpR/PhoB-type" evidence="9">
    <location>
        <begin position="125"/>
        <end position="224"/>
    </location>
</feature>
<dbReference type="OrthoDB" id="25887at2"/>
<dbReference type="InterPro" id="IPR001867">
    <property type="entry name" value="OmpR/PhoB-type_DNA-bd"/>
</dbReference>
<feature type="domain" description="Response regulatory" evidence="8">
    <location>
        <begin position="3"/>
        <end position="116"/>
    </location>
</feature>
<dbReference type="PANTHER" id="PTHR48111">
    <property type="entry name" value="REGULATOR OF RPOS"/>
    <property type="match status" value="1"/>
</dbReference>
<dbReference type="PANTHER" id="PTHR48111:SF40">
    <property type="entry name" value="PHOSPHATE REGULON TRANSCRIPTIONAL REGULATORY PROTEIN PHOB"/>
    <property type="match status" value="1"/>
</dbReference>
<dbReference type="CDD" id="cd17574">
    <property type="entry name" value="REC_OmpR"/>
    <property type="match status" value="1"/>
</dbReference>
<dbReference type="PROSITE" id="PS51755">
    <property type="entry name" value="OMPR_PHOB"/>
    <property type="match status" value="1"/>
</dbReference>
<dbReference type="InterPro" id="IPR036388">
    <property type="entry name" value="WH-like_DNA-bd_sf"/>
</dbReference>
<dbReference type="SUPFAM" id="SSF52172">
    <property type="entry name" value="CheY-like"/>
    <property type="match status" value="1"/>
</dbReference>
<gene>
    <name evidence="10" type="ORF">SAMN05216582_10592</name>
</gene>
<dbReference type="Proteomes" id="UP000184263">
    <property type="component" value="Unassembled WGS sequence"/>
</dbReference>
<evidence type="ECO:0000256" key="3">
    <source>
        <dbReference type="ARBA" id="ARBA00023015"/>
    </source>
</evidence>
<dbReference type="AlphaFoldDB" id="A0A1M6SVD2"/>
<dbReference type="CDD" id="cd00383">
    <property type="entry name" value="trans_reg_C"/>
    <property type="match status" value="1"/>
</dbReference>
<sequence>MARILIADDNEAIRDILSIAATAAGHENIQAADGEDAWQKFTAGNIDLILLDVMLPKMDGFALCRKIRQESAVPIIMITACGDDYDRIMGLDLGADDYVVKPFSTAEVMARVKAVLRRWQRDGQAAGLSCGNLHLQEERGLVEIAGAPLSLTHKEYDLLHLFLTHPQQIFSREHLLDLLWGYDYSGDTRTVDTHIRRLRAKLEKAGLAGGSIGTVWGRGYRWENEATAK</sequence>
<dbReference type="GO" id="GO:0006355">
    <property type="term" value="P:regulation of DNA-templated transcription"/>
    <property type="evidence" value="ECO:0007669"/>
    <property type="project" value="InterPro"/>
</dbReference>
<dbReference type="Pfam" id="PF00072">
    <property type="entry name" value="Response_reg"/>
    <property type="match status" value="1"/>
</dbReference>
<dbReference type="SMART" id="SM00862">
    <property type="entry name" value="Trans_reg_C"/>
    <property type="match status" value="1"/>
</dbReference>
<evidence type="ECO:0000259" key="9">
    <source>
        <dbReference type="PROSITE" id="PS51755"/>
    </source>
</evidence>
<feature type="DNA-binding region" description="OmpR/PhoB-type" evidence="7">
    <location>
        <begin position="125"/>
        <end position="224"/>
    </location>
</feature>
<dbReference type="GO" id="GO:0032993">
    <property type="term" value="C:protein-DNA complex"/>
    <property type="evidence" value="ECO:0007669"/>
    <property type="project" value="TreeGrafter"/>
</dbReference>
<evidence type="ECO:0000256" key="1">
    <source>
        <dbReference type="ARBA" id="ARBA00022553"/>
    </source>
</evidence>
<proteinExistence type="predicted"/>
<dbReference type="FunFam" id="3.40.50.2300:FF:000001">
    <property type="entry name" value="DNA-binding response regulator PhoB"/>
    <property type="match status" value="1"/>
</dbReference>
<dbReference type="InterPro" id="IPR016032">
    <property type="entry name" value="Sig_transdc_resp-reg_C-effctor"/>
</dbReference>
<name>A0A1M6SVD2_SELRU</name>
<accession>A0A1M6SVD2</accession>
<dbReference type="GO" id="GO:0000156">
    <property type="term" value="F:phosphorelay response regulator activity"/>
    <property type="evidence" value="ECO:0007669"/>
    <property type="project" value="TreeGrafter"/>
</dbReference>
<dbReference type="FunFam" id="1.10.10.10:FF:000018">
    <property type="entry name" value="DNA-binding response regulator ResD"/>
    <property type="match status" value="1"/>
</dbReference>
<evidence type="ECO:0000259" key="8">
    <source>
        <dbReference type="PROSITE" id="PS50110"/>
    </source>
</evidence>
<dbReference type="EMBL" id="FRBC01000005">
    <property type="protein sequence ID" value="SHK48607.1"/>
    <property type="molecule type" value="Genomic_DNA"/>
</dbReference>
<dbReference type="SUPFAM" id="SSF46894">
    <property type="entry name" value="C-terminal effector domain of the bipartite response regulators"/>
    <property type="match status" value="1"/>
</dbReference>
<reference evidence="10 11" key="1">
    <citation type="submission" date="2016-11" db="EMBL/GenBank/DDBJ databases">
        <authorList>
            <person name="Jaros S."/>
            <person name="Januszkiewicz K."/>
            <person name="Wedrychowicz H."/>
        </authorList>
    </citation>
    <scope>NUCLEOTIDE SEQUENCE [LARGE SCALE GENOMIC DNA]</scope>
    <source>
        <strain evidence="10 11">HD4</strain>
    </source>
</reference>
<organism evidence="10 11">
    <name type="scientific">Selenomonas ruminantium</name>
    <dbReference type="NCBI Taxonomy" id="971"/>
    <lineage>
        <taxon>Bacteria</taxon>
        <taxon>Bacillati</taxon>
        <taxon>Bacillota</taxon>
        <taxon>Negativicutes</taxon>
        <taxon>Selenomonadales</taxon>
        <taxon>Selenomonadaceae</taxon>
        <taxon>Selenomonas</taxon>
    </lineage>
</organism>
<dbReference type="GO" id="GO:0000976">
    <property type="term" value="F:transcription cis-regulatory region binding"/>
    <property type="evidence" value="ECO:0007669"/>
    <property type="project" value="TreeGrafter"/>
</dbReference>
<evidence type="ECO:0000256" key="2">
    <source>
        <dbReference type="ARBA" id="ARBA00023012"/>
    </source>
</evidence>
<dbReference type="Gene3D" id="1.10.10.10">
    <property type="entry name" value="Winged helix-like DNA-binding domain superfamily/Winged helix DNA-binding domain"/>
    <property type="match status" value="1"/>
</dbReference>
<dbReference type="InterPro" id="IPR001789">
    <property type="entry name" value="Sig_transdc_resp-reg_receiver"/>
</dbReference>
<dbReference type="Gene3D" id="6.10.250.690">
    <property type="match status" value="1"/>
</dbReference>
<feature type="modified residue" description="4-aspartylphosphate" evidence="6">
    <location>
        <position position="52"/>
    </location>
</feature>
<dbReference type="InterPro" id="IPR011006">
    <property type="entry name" value="CheY-like_superfamily"/>
</dbReference>